<dbReference type="AlphaFoldDB" id="A0A975IEG1"/>
<dbReference type="RefSeq" id="WP_210120579.1">
    <property type="nucleotide sequence ID" value="NZ_CP054142.1"/>
</dbReference>
<proteinExistence type="predicted"/>
<reference evidence="1 2" key="1">
    <citation type="journal article" date="2021" name="Microbiol. Resour. Announc.">
        <title>Complete Genome Sequences of Three Human Oral Treponema parvum Isolates.</title>
        <authorList>
            <person name="Zeng H."/>
            <person name="Watt R.M."/>
        </authorList>
    </citation>
    <scope>NUCLEOTIDE SEQUENCE [LARGE SCALE GENOMIC DNA]</scope>
    <source>
        <strain evidence="1 2">ATCC 700770</strain>
    </source>
</reference>
<accession>A0A975IEG1</accession>
<dbReference type="KEGG" id="tpav:HRQ91_05240"/>
<name>A0A975IEG1_9SPIR</name>
<dbReference type="InterPro" id="IPR038573">
    <property type="entry name" value="BrnT_sf"/>
</dbReference>
<evidence type="ECO:0000313" key="2">
    <source>
        <dbReference type="Proteomes" id="UP000671908"/>
    </source>
</evidence>
<dbReference type="InterPro" id="IPR007460">
    <property type="entry name" value="BrnT_toxin"/>
</dbReference>
<gene>
    <name evidence="1" type="ORF">HRQ91_05240</name>
</gene>
<dbReference type="Pfam" id="PF04365">
    <property type="entry name" value="BrnT_toxin"/>
    <property type="match status" value="1"/>
</dbReference>
<evidence type="ECO:0000313" key="1">
    <source>
        <dbReference type="EMBL" id="QTQ13906.1"/>
    </source>
</evidence>
<dbReference type="EMBL" id="CP054142">
    <property type="protein sequence ID" value="QTQ13906.1"/>
    <property type="molecule type" value="Genomic_DNA"/>
</dbReference>
<sequence length="102" mass="12232">MTVVQGHFEWDSEKDEINIKKHGLSFEQAKDVFNDRFAVESVDKENSSLEETRYKIIGRIKTQIILFIIYTPKNGRQRIISARHANSKERRFYYDELRKNYC</sequence>
<protein>
    <submittedName>
        <fullName evidence="1">BrnT family toxin</fullName>
    </submittedName>
</protein>
<dbReference type="Gene3D" id="3.10.450.530">
    <property type="entry name" value="Ribonuclease toxin, BrnT, of type II toxin-antitoxin system"/>
    <property type="match status" value="1"/>
</dbReference>
<dbReference type="Proteomes" id="UP000671908">
    <property type="component" value="Chromosome"/>
</dbReference>
<organism evidence="1 2">
    <name type="scientific">Treponema parvum</name>
    <dbReference type="NCBI Taxonomy" id="138851"/>
    <lineage>
        <taxon>Bacteria</taxon>
        <taxon>Pseudomonadati</taxon>
        <taxon>Spirochaetota</taxon>
        <taxon>Spirochaetia</taxon>
        <taxon>Spirochaetales</taxon>
        <taxon>Treponemataceae</taxon>
        <taxon>Treponema</taxon>
    </lineage>
</organism>
<keyword evidence="2" id="KW-1185">Reference proteome</keyword>